<dbReference type="Proteomes" id="UP001621706">
    <property type="component" value="Unassembled WGS sequence"/>
</dbReference>
<evidence type="ECO:0000313" key="1">
    <source>
        <dbReference type="EMBL" id="MFK7000364.1"/>
    </source>
</evidence>
<keyword evidence="2" id="KW-1185">Reference proteome</keyword>
<reference evidence="1 2" key="1">
    <citation type="submission" date="2024-02" db="EMBL/GenBank/DDBJ databases">
        <title>Comparative Genomic Analysis of Flavobacterium Species Causing Columnaris Disease of Freshwater Fish in Thailand: Insights into Virulence and Resistance Mechanisms.</title>
        <authorList>
            <person name="Nguyen D."/>
            <person name="Chokmangmeepisarn P."/>
            <person name="Khianchaikhan K."/>
            <person name="Morishita M."/>
            <person name="Bunnoy A."/>
            <person name="Rodkhum C."/>
        </authorList>
    </citation>
    <scope>NUCLEOTIDE SEQUENCE [LARGE SCALE GENOMIC DNA]</scope>
    <source>
        <strain evidence="1 2">CNRT2201</strain>
    </source>
</reference>
<comment type="caution">
    <text evidence="1">The sequence shown here is derived from an EMBL/GenBank/DDBJ whole genome shotgun (WGS) entry which is preliminary data.</text>
</comment>
<dbReference type="EMBL" id="JAZGZP010000007">
    <property type="protein sequence ID" value="MFK7000364.1"/>
    <property type="molecule type" value="Genomic_DNA"/>
</dbReference>
<accession>A0ABW8P9P1</accession>
<dbReference type="RefSeq" id="WP_088399068.1">
    <property type="nucleotide sequence ID" value="NZ_JAZGZP010000007.1"/>
</dbReference>
<name>A0ABW8P9P1_9FLAO</name>
<protein>
    <submittedName>
        <fullName evidence="1">Uncharacterized protein</fullName>
    </submittedName>
</protein>
<proteinExistence type="predicted"/>
<gene>
    <name evidence="1" type="ORF">V3I07_05570</name>
</gene>
<organism evidence="1 2">
    <name type="scientific">Flavobacterium oreochromis</name>
    <dbReference type="NCBI Taxonomy" id="2906078"/>
    <lineage>
        <taxon>Bacteria</taxon>
        <taxon>Pseudomonadati</taxon>
        <taxon>Bacteroidota</taxon>
        <taxon>Flavobacteriia</taxon>
        <taxon>Flavobacteriales</taxon>
        <taxon>Flavobacteriaceae</taxon>
        <taxon>Flavobacterium</taxon>
    </lineage>
</organism>
<sequence length="257" mass="31936">MDYCANDYALGARLKSKRRRKRLARKSKEKKVMALHKLEMDLWNQKRNLPLVPLEKPYQKGWLRFFVVRDDVQRVDTLGFFTELLEKINNQLWSDNKRFTKRKRKFRRRVEVPIEQKLKRFSEIEWTDPNCKLTPKEKEYFEAVEEWDIHRKRYCTYYECKEKWRFVLRVRPYMITHTKAVDVALERDLKRIENYIEKNNLRNLQNRLVYGRSFKWKVEEKEIKNPLQSKSIVKIYQEYLDERKEKQLWEINYQEKT</sequence>
<evidence type="ECO:0000313" key="2">
    <source>
        <dbReference type="Proteomes" id="UP001621706"/>
    </source>
</evidence>